<evidence type="ECO:0000313" key="2">
    <source>
        <dbReference type="EMBL" id="TQL79714.1"/>
    </source>
</evidence>
<dbReference type="InterPro" id="IPR036291">
    <property type="entry name" value="NAD(P)-bd_dom_sf"/>
</dbReference>
<dbReference type="PANTHER" id="PTHR43781:SF1">
    <property type="entry name" value="SACCHAROPINE DEHYDROGENASE"/>
    <property type="match status" value="1"/>
</dbReference>
<keyword evidence="3" id="KW-1185">Reference proteome</keyword>
<comment type="caution">
    <text evidence="2">The sequence shown here is derived from an EMBL/GenBank/DDBJ whole genome shotgun (WGS) entry which is preliminary data.</text>
</comment>
<gene>
    <name evidence="2" type="ORF">FB566_5326</name>
</gene>
<protein>
    <submittedName>
        <fullName evidence="2">Saccharopine dehydrogenase-like protein</fullName>
    </submittedName>
</protein>
<dbReference type="InParanoid" id="A0A543B4G7"/>
<name>A0A543B4G7_9ACTN</name>
<organism evidence="2 3">
    <name type="scientific">Stackebrandtia endophytica</name>
    <dbReference type="NCBI Taxonomy" id="1496996"/>
    <lineage>
        <taxon>Bacteria</taxon>
        <taxon>Bacillati</taxon>
        <taxon>Actinomycetota</taxon>
        <taxon>Actinomycetes</taxon>
        <taxon>Glycomycetales</taxon>
        <taxon>Glycomycetaceae</taxon>
        <taxon>Stackebrandtia</taxon>
    </lineage>
</organism>
<reference evidence="2 3" key="1">
    <citation type="submission" date="2019-06" db="EMBL/GenBank/DDBJ databases">
        <title>Sequencing the genomes of 1000 actinobacteria strains.</title>
        <authorList>
            <person name="Klenk H.-P."/>
        </authorList>
    </citation>
    <scope>NUCLEOTIDE SEQUENCE [LARGE SCALE GENOMIC DNA]</scope>
    <source>
        <strain evidence="2 3">DSM 45928</strain>
    </source>
</reference>
<accession>A0A543B4G7</accession>
<dbReference type="SUPFAM" id="SSF51735">
    <property type="entry name" value="NAD(P)-binding Rossmann-fold domains"/>
    <property type="match status" value="1"/>
</dbReference>
<proteinExistence type="predicted"/>
<dbReference type="OrthoDB" id="4420885at2"/>
<evidence type="ECO:0000259" key="1">
    <source>
        <dbReference type="Pfam" id="PF03435"/>
    </source>
</evidence>
<dbReference type="EMBL" id="VFOW01000001">
    <property type="protein sequence ID" value="TQL79714.1"/>
    <property type="molecule type" value="Genomic_DNA"/>
</dbReference>
<dbReference type="Pfam" id="PF03435">
    <property type="entry name" value="Sacchrp_dh_NADP"/>
    <property type="match status" value="1"/>
</dbReference>
<dbReference type="PANTHER" id="PTHR43781">
    <property type="entry name" value="SACCHAROPINE DEHYDROGENASE"/>
    <property type="match status" value="1"/>
</dbReference>
<dbReference type="Proteomes" id="UP000317043">
    <property type="component" value="Unassembled WGS sequence"/>
</dbReference>
<dbReference type="InterPro" id="IPR005097">
    <property type="entry name" value="Sacchrp_dh_NADP-bd"/>
</dbReference>
<dbReference type="Gene3D" id="3.40.50.720">
    <property type="entry name" value="NAD(P)-binding Rossmann-like Domain"/>
    <property type="match status" value="1"/>
</dbReference>
<dbReference type="AlphaFoldDB" id="A0A543B4G7"/>
<feature type="domain" description="Saccharopine dehydrogenase NADP binding" evidence="1">
    <location>
        <begin position="5"/>
        <end position="102"/>
    </location>
</feature>
<dbReference type="RefSeq" id="WP_142045210.1">
    <property type="nucleotide sequence ID" value="NZ_JBHTGS010000002.1"/>
</dbReference>
<sequence length="340" mass="36402">MNNNVLVYGAYGHTGRFVVAELLRHGLTPILSGRDATALKKLHREYPTLETRPATIDDTEALRVATDRVAAVVNCAGPFLDTGLPVAEAAERAGAHYLDVTAEQGAVQQIYRAHDRLGHPTEVATLPAMAFYGGLPDLMATAVAKPGEAIDEITVAIGLDRWWPTEGTRKTGQRNTIPRLVVTDGQPAPATTSVRQWSFPAPLGTHTMVECPFSEVITMSRHLDAANIRTYLSQRALTDIRDSATSAPAAVDSTGRSAQLFTVEVAVRQGTRRRRITATGRDIYAVTAPLVVEATRRLLDGRAVLRGAAAPGETFDAADFLSALDPDTLSVGNIVEESAG</sequence>
<evidence type="ECO:0000313" key="3">
    <source>
        <dbReference type="Proteomes" id="UP000317043"/>
    </source>
</evidence>